<name>A0ABX1VAH7_9PLAN</name>
<evidence type="ECO:0000259" key="1">
    <source>
        <dbReference type="Pfam" id="PF06172"/>
    </source>
</evidence>
<dbReference type="Proteomes" id="UP000609651">
    <property type="component" value="Unassembled WGS sequence"/>
</dbReference>
<dbReference type="SUPFAM" id="SSF51182">
    <property type="entry name" value="RmlC-like cupins"/>
    <property type="match status" value="1"/>
</dbReference>
<keyword evidence="3" id="KW-1185">Reference proteome</keyword>
<organism evidence="2 3">
    <name type="scientific">Alienimonas chondri</name>
    <dbReference type="NCBI Taxonomy" id="2681879"/>
    <lineage>
        <taxon>Bacteria</taxon>
        <taxon>Pseudomonadati</taxon>
        <taxon>Planctomycetota</taxon>
        <taxon>Planctomycetia</taxon>
        <taxon>Planctomycetales</taxon>
        <taxon>Planctomycetaceae</taxon>
        <taxon>Alienimonas</taxon>
    </lineage>
</organism>
<protein>
    <recommendedName>
        <fullName evidence="1">DUF985 domain-containing protein</fullName>
    </recommendedName>
</protein>
<dbReference type="Gene3D" id="2.60.120.10">
    <property type="entry name" value="Jelly Rolls"/>
    <property type="match status" value="1"/>
</dbReference>
<dbReference type="PANTHER" id="PTHR33387:SF3">
    <property type="entry name" value="DUF985 DOMAIN-CONTAINING PROTEIN"/>
    <property type="match status" value="1"/>
</dbReference>
<dbReference type="EMBL" id="WTPX01000020">
    <property type="protein sequence ID" value="NNJ24926.1"/>
    <property type="molecule type" value="Genomic_DNA"/>
</dbReference>
<reference evidence="2 3" key="1">
    <citation type="journal article" date="2020" name="Syst. Appl. Microbiol.">
        <title>Alienimonas chondri sp. nov., a novel planctomycete isolated from the biofilm of the red alga Chondrus crispus.</title>
        <authorList>
            <person name="Vitorino I."/>
            <person name="Albuquerque L."/>
            <person name="Wiegand S."/>
            <person name="Kallscheuer N."/>
            <person name="da Costa M.S."/>
            <person name="Lobo-da-Cunha A."/>
            <person name="Jogler C."/>
            <person name="Lage O.M."/>
        </authorList>
    </citation>
    <scope>NUCLEOTIDE SEQUENCE [LARGE SCALE GENOMIC DNA]</scope>
    <source>
        <strain evidence="2 3">LzC2</strain>
    </source>
</reference>
<feature type="domain" description="DUF985" evidence="1">
    <location>
        <begin position="5"/>
        <end position="131"/>
    </location>
</feature>
<dbReference type="InterPro" id="IPR014710">
    <property type="entry name" value="RmlC-like_jellyroll"/>
</dbReference>
<dbReference type="InterPro" id="IPR039935">
    <property type="entry name" value="YML079W-like"/>
</dbReference>
<dbReference type="InterPro" id="IPR011051">
    <property type="entry name" value="RmlC_Cupin_sf"/>
</dbReference>
<evidence type="ECO:0000313" key="2">
    <source>
        <dbReference type="EMBL" id="NNJ24926.1"/>
    </source>
</evidence>
<comment type="caution">
    <text evidence="2">The sequence shown here is derived from an EMBL/GenBank/DDBJ whole genome shotgun (WGS) entry which is preliminary data.</text>
</comment>
<sequence length="159" mass="17223">MTPADLAPHPEGGRFREVFRSARTLRGAGPAGGDRSACTHIYFHLAAGESSRWHRVTSDEVWNLYRGALRLWVWDEGEEDGPISIDLTADEGRFCHVVPAGVWQAAEPLSGETLVGCTVAPGFDFADFTMLHEGDPAADRLSILHADLARLLAPAGSKD</sequence>
<gene>
    <name evidence="2" type="ORF">LzC2_09880</name>
</gene>
<proteinExistence type="predicted"/>
<dbReference type="PANTHER" id="PTHR33387">
    <property type="entry name" value="RMLC-LIKE JELLY ROLL FOLD PROTEIN"/>
    <property type="match status" value="1"/>
</dbReference>
<dbReference type="Pfam" id="PF06172">
    <property type="entry name" value="Cupin_5"/>
    <property type="match status" value="1"/>
</dbReference>
<dbReference type="CDD" id="cd06121">
    <property type="entry name" value="cupin_YML079wp"/>
    <property type="match status" value="1"/>
</dbReference>
<dbReference type="RefSeq" id="WP_171184392.1">
    <property type="nucleotide sequence ID" value="NZ_WTPX01000020.1"/>
</dbReference>
<dbReference type="InterPro" id="IPR009327">
    <property type="entry name" value="Cupin_DUF985"/>
</dbReference>
<accession>A0ABX1VAH7</accession>
<evidence type="ECO:0000313" key="3">
    <source>
        <dbReference type="Proteomes" id="UP000609651"/>
    </source>
</evidence>